<organism evidence="9 10">
    <name type="scientific">Roseburia intestinalis</name>
    <dbReference type="NCBI Taxonomy" id="166486"/>
    <lineage>
        <taxon>Bacteria</taxon>
        <taxon>Bacillati</taxon>
        <taxon>Bacillota</taxon>
        <taxon>Clostridia</taxon>
        <taxon>Lachnospirales</taxon>
        <taxon>Lachnospiraceae</taxon>
        <taxon>Roseburia</taxon>
    </lineage>
</organism>
<evidence type="ECO:0000256" key="2">
    <source>
        <dbReference type="ARBA" id="ARBA00022529"/>
    </source>
</evidence>
<accession>A0A3R6DZW6</accession>
<dbReference type="Pfam" id="PF01471">
    <property type="entry name" value="PG_binding_1"/>
    <property type="match status" value="1"/>
</dbReference>
<proteinExistence type="inferred from homology"/>
<dbReference type="Gene3D" id="1.10.101.10">
    <property type="entry name" value="PGBD-like superfamily/PGBD"/>
    <property type="match status" value="1"/>
</dbReference>
<dbReference type="InterPro" id="IPR036365">
    <property type="entry name" value="PGBD-like_sf"/>
</dbReference>
<dbReference type="EMBL" id="QSFP01000002">
    <property type="protein sequence ID" value="RHA69770.1"/>
    <property type="molecule type" value="Genomic_DNA"/>
</dbReference>
<evidence type="ECO:0000256" key="3">
    <source>
        <dbReference type="ARBA" id="ARBA00022638"/>
    </source>
</evidence>
<dbReference type="SUPFAM" id="SSF47090">
    <property type="entry name" value="PGBD-like"/>
    <property type="match status" value="1"/>
</dbReference>
<protein>
    <recommendedName>
        <fullName evidence="7">Lysozyme</fullName>
        <ecNumber evidence="7">3.2.1.17</ecNumber>
    </recommendedName>
</protein>
<comment type="caution">
    <text evidence="9">The sequence shown here is derived from an EMBL/GenBank/DDBJ whole genome shotgun (WGS) entry which is preliminary data.</text>
</comment>
<dbReference type="GO" id="GO:0016998">
    <property type="term" value="P:cell wall macromolecule catabolic process"/>
    <property type="evidence" value="ECO:0007669"/>
    <property type="project" value="InterPro"/>
</dbReference>
<keyword evidence="3 7" id="KW-0081">Bacteriolytic enzyme</keyword>
<dbReference type="GO" id="GO:0009253">
    <property type="term" value="P:peptidoglycan catabolic process"/>
    <property type="evidence" value="ECO:0007669"/>
    <property type="project" value="InterPro"/>
</dbReference>
<keyword evidence="2 7" id="KW-0929">Antimicrobial</keyword>
<dbReference type="GO" id="GO:0042742">
    <property type="term" value="P:defense response to bacterium"/>
    <property type="evidence" value="ECO:0007669"/>
    <property type="project" value="UniProtKB-KW"/>
</dbReference>
<name>A0A3R6DZW6_9FIRM</name>
<comment type="catalytic activity">
    <reaction evidence="1 7">
        <text>Hydrolysis of (1-&gt;4)-beta-linkages between N-acetylmuramic acid and N-acetyl-D-glucosamine residues in a peptidoglycan and between N-acetyl-D-glucosamine residues in chitodextrins.</text>
        <dbReference type="EC" id="3.2.1.17"/>
    </reaction>
</comment>
<keyword evidence="4 7" id="KW-0378">Hydrolase</keyword>
<evidence type="ECO:0000259" key="8">
    <source>
        <dbReference type="Pfam" id="PF01471"/>
    </source>
</evidence>
<evidence type="ECO:0000313" key="9">
    <source>
        <dbReference type="EMBL" id="RHA69770.1"/>
    </source>
</evidence>
<dbReference type="Gene3D" id="1.10.530.40">
    <property type="match status" value="1"/>
</dbReference>
<evidence type="ECO:0000256" key="7">
    <source>
        <dbReference type="RuleBase" id="RU003788"/>
    </source>
</evidence>
<dbReference type="Proteomes" id="UP000284465">
    <property type="component" value="Unassembled WGS sequence"/>
</dbReference>
<keyword evidence="5" id="KW-1035">Host cytoplasm</keyword>
<keyword evidence="6 7" id="KW-0326">Glycosidase</keyword>
<reference evidence="9 10" key="1">
    <citation type="submission" date="2018-08" db="EMBL/GenBank/DDBJ databases">
        <title>A genome reference for cultivated species of the human gut microbiota.</title>
        <authorList>
            <person name="Zou Y."/>
            <person name="Xue W."/>
            <person name="Luo G."/>
        </authorList>
    </citation>
    <scope>NUCLEOTIDE SEQUENCE [LARGE SCALE GENOMIC DNA]</scope>
    <source>
        <strain evidence="9 10">AM43-11</strain>
    </source>
</reference>
<dbReference type="InterPro" id="IPR051018">
    <property type="entry name" value="Bacteriophage_GH24"/>
</dbReference>
<dbReference type="InterPro" id="IPR023347">
    <property type="entry name" value="Lysozyme_dom_sf"/>
</dbReference>
<feature type="domain" description="Peptidoglycan binding-like" evidence="8">
    <location>
        <begin position="186"/>
        <end position="220"/>
    </location>
</feature>
<dbReference type="GO" id="GO:0003796">
    <property type="term" value="F:lysozyme activity"/>
    <property type="evidence" value="ECO:0007669"/>
    <property type="project" value="UniProtKB-EC"/>
</dbReference>
<evidence type="ECO:0000256" key="4">
    <source>
        <dbReference type="ARBA" id="ARBA00022801"/>
    </source>
</evidence>
<dbReference type="EC" id="3.2.1.17" evidence="7"/>
<comment type="similarity">
    <text evidence="7">Belongs to the glycosyl hydrolase 24 family.</text>
</comment>
<evidence type="ECO:0000256" key="1">
    <source>
        <dbReference type="ARBA" id="ARBA00000632"/>
    </source>
</evidence>
<evidence type="ECO:0000256" key="5">
    <source>
        <dbReference type="ARBA" id="ARBA00023200"/>
    </source>
</evidence>
<dbReference type="RefSeq" id="WP_118590203.1">
    <property type="nucleotide sequence ID" value="NZ_QSFP01000002.1"/>
</dbReference>
<dbReference type="InterPro" id="IPR034690">
    <property type="entry name" value="Endolysin_T4_type"/>
</dbReference>
<dbReference type="InterPro" id="IPR002196">
    <property type="entry name" value="Glyco_hydro_24"/>
</dbReference>
<gene>
    <name evidence="9" type="ORF">DW927_02880</name>
</gene>
<dbReference type="PANTHER" id="PTHR38107">
    <property type="match status" value="1"/>
</dbReference>
<dbReference type="InterPro" id="IPR023346">
    <property type="entry name" value="Lysozyme-like_dom_sf"/>
</dbReference>
<dbReference type="AlphaFoldDB" id="A0A3R6DZW6"/>
<dbReference type="InterPro" id="IPR036366">
    <property type="entry name" value="PGBDSf"/>
</dbReference>
<dbReference type="CDD" id="cd00737">
    <property type="entry name" value="lyz_endolysin_autolysin"/>
    <property type="match status" value="1"/>
</dbReference>
<dbReference type="Pfam" id="PF00959">
    <property type="entry name" value="Phage_lysozyme"/>
    <property type="match status" value="1"/>
</dbReference>
<dbReference type="InterPro" id="IPR033907">
    <property type="entry name" value="Endolysin_autolysin"/>
</dbReference>
<evidence type="ECO:0000256" key="6">
    <source>
        <dbReference type="ARBA" id="ARBA00023295"/>
    </source>
</evidence>
<dbReference type="SUPFAM" id="SSF53955">
    <property type="entry name" value="Lysozyme-like"/>
    <property type="match status" value="1"/>
</dbReference>
<evidence type="ECO:0000313" key="10">
    <source>
        <dbReference type="Proteomes" id="UP000284465"/>
    </source>
</evidence>
<dbReference type="HAMAP" id="MF_04110">
    <property type="entry name" value="ENDOLYSIN_T4"/>
    <property type="match status" value="1"/>
</dbReference>
<dbReference type="PANTHER" id="PTHR38107:SF3">
    <property type="entry name" value="LYSOZYME RRRD-RELATED"/>
    <property type="match status" value="1"/>
</dbReference>
<dbReference type="GO" id="GO:0031640">
    <property type="term" value="P:killing of cells of another organism"/>
    <property type="evidence" value="ECO:0007669"/>
    <property type="project" value="UniProtKB-KW"/>
</dbReference>
<dbReference type="InterPro" id="IPR002477">
    <property type="entry name" value="Peptidoglycan-bd-like"/>
</dbReference>
<sequence>MANRRIGQAGLALIKQFEGCRLIAYQCSAGVWTIGYGHTVGVYKGMKITQKKAEAYLLQDVAKFEKYINNPSYVPFTAQLNQNQFDALVSFAFNLGQGNVKKLCTGRTINQIPSAMQQYCKAAGKTLPGLQRRRKAEAALYNKRVKSCTGVTTTTVKETEDYNMNTIKKGSKGNAVKVWQIIIGTTADGIFGSGTENMTKTWQKNHGLMADGIVGKNSWKVGLESL</sequence>